<dbReference type="SUPFAM" id="SSF50978">
    <property type="entry name" value="WD40 repeat-like"/>
    <property type="match status" value="1"/>
</dbReference>
<feature type="region of interest" description="Disordered" evidence="4">
    <location>
        <begin position="464"/>
        <end position="507"/>
    </location>
</feature>
<dbReference type="SMART" id="SM00320">
    <property type="entry name" value="WD40"/>
    <property type="match status" value="4"/>
</dbReference>
<sequence length="553" mass="61587">MDPYRNFKNNSTMYTHSQKQARQSNYPFSGYGSNVLQYDNNEMDIDKGLMSNASSSLNGERSPKYSPLDFSNPSYPVSHSQMQRPLRYFEASPHNSSNGSMGITSFKGFTNGNMDVGGQNPANNNNGGGDNNNNNNSSNGYSFSRGGLPMSNMNLAPCNYESHYPLFGLDWSMDDFVCLGSYKEDSRNKLEIIYSADLLTWEKLTETNVTYPVSNIKWLPNQLHPRQLTTSSDSLRIWSLNDEVGTLDEQINLSLCKYNKLHNITNGTSVTSTSQILGEFPPVTSFDWNQTDTNLLISSSIDTTCIVWDLQSSNYVKTQLIAHDSEVYDVRFLTKSTQLFASCGGDGSVRVFDLRSLAHSTIIYEPPTNPVSNADLSQQQNALLRLEPSPTDANVIATFVSESNKILILDMRNSESPVLVLEGHKSAINQIKWHPTKRYILLSCSDDCQVLYWDLNSTFSGNTVASPSNNAENGSMTTENSSTTNGSAYPSSTEMQGMDDSKSSSNVSVKNVQFPNSFYSNKTQEINNIVWRPQRGDWFGCISGKSFQNVRSF</sequence>
<dbReference type="Proteomes" id="UP000005220">
    <property type="component" value="Chromosome 6"/>
</dbReference>
<evidence type="ECO:0000313" key="6">
    <source>
        <dbReference type="Proteomes" id="UP000005220"/>
    </source>
</evidence>
<dbReference type="GeneID" id="13884170"/>
<feature type="compositionally biased region" description="Polar residues" evidence="4">
    <location>
        <begin position="464"/>
        <end position="495"/>
    </location>
</feature>
<dbReference type="InterPro" id="IPR036322">
    <property type="entry name" value="WD40_repeat_dom_sf"/>
</dbReference>
<name>H2AWF2_KAZAF</name>
<evidence type="ECO:0000256" key="1">
    <source>
        <dbReference type="ARBA" id="ARBA00022574"/>
    </source>
</evidence>
<dbReference type="PROSITE" id="PS00678">
    <property type="entry name" value="WD_REPEATS_1"/>
    <property type="match status" value="1"/>
</dbReference>
<protein>
    <submittedName>
        <fullName evidence="5">Uncharacterized protein</fullName>
    </submittedName>
</protein>
<keyword evidence="1 3" id="KW-0853">WD repeat</keyword>
<dbReference type="InterPro" id="IPR001680">
    <property type="entry name" value="WD40_rpt"/>
</dbReference>
<dbReference type="InParanoid" id="H2AWF2"/>
<organism evidence="5 6">
    <name type="scientific">Kazachstania africana (strain ATCC 22294 / BCRC 22015 / CBS 2517 / CECT 1963 / NBRC 1671 / NRRL Y-8276)</name>
    <name type="common">Yeast</name>
    <name type="synonym">Kluyveromyces africanus</name>
    <dbReference type="NCBI Taxonomy" id="1071382"/>
    <lineage>
        <taxon>Eukaryota</taxon>
        <taxon>Fungi</taxon>
        <taxon>Dikarya</taxon>
        <taxon>Ascomycota</taxon>
        <taxon>Saccharomycotina</taxon>
        <taxon>Saccharomycetes</taxon>
        <taxon>Saccharomycetales</taxon>
        <taxon>Saccharomycetaceae</taxon>
        <taxon>Kazachstania</taxon>
    </lineage>
</organism>
<feature type="compositionally biased region" description="Low complexity" evidence="4">
    <location>
        <begin position="117"/>
        <end position="143"/>
    </location>
</feature>
<feature type="repeat" description="WD" evidence="3">
    <location>
        <begin position="421"/>
        <end position="457"/>
    </location>
</feature>
<dbReference type="RefSeq" id="XP_003957837.1">
    <property type="nucleotide sequence ID" value="XM_003957788.1"/>
</dbReference>
<evidence type="ECO:0000256" key="4">
    <source>
        <dbReference type="SAM" id="MobiDB-lite"/>
    </source>
</evidence>
<dbReference type="EMBL" id="HE650826">
    <property type="protein sequence ID" value="CCF58702.1"/>
    <property type="molecule type" value="Genomic_DNA"/>
</dbReference>
<feature type="repeat" description="WD" evidence="3">
    <location>
        <begin position="320"/>
        <end position="356"/>
    </location>
</feature>
<accession>H2AWF2</accession>
<keyword evidence="2" id="KW-0677">Repeat</keyword>
<gene>
    <name evidence="5" type="primary">KAFR0F01060</name>
    <name evidence="5" type="ORF">KAFR_0F01060</name>
</gene>
<evidence type="ECO:0000256" key="3">
    <source>
        <dbReference type="PROSITE-ProRule" id="PRU00221"/>
    </source>
</evidence>
<evidence type="ECO:0000256" key="2">
    <source>
        <dbReference type="ARBA" id="ARBA00022737"/>
    </source>
</evidence>
<dbReference type="PROSITE" id="PS50294">
    <property type="entry name" value="WD_REPEATS_REGION"/>
    <property type="match status" value="1"/>
</dbReference>
<feature type="region of interest" description="Disordered" evidence="4">
    <location>
        <begin position="110"/>
        <end position="143"/>
    </location>
</feature>
<dbReference type="eggNOG" id="KOG0290">
    <property type="taxonomic scope" value="Eukaryota"/>
</dbReference>
<feature type="region of interest" description="Disordered" evidence="4">
    <location>
        <begin position="1"/>
        <end position="26"/>
    </location>
</feature>
<dbReference type="Gene3D" id="2.130.10.10">
    <property type="entry name" value="YVTN repeat-like/Quinoprotein amine dehydrogenase"/>
    <property type="match status" value="2"/>
</dbReference>
<dbReference type="AlphaFoldDB" id="H2AWF2"/>
<keyword evidence="6" id="KW-1185">Reference proteome</keyword>
<feature type="repeat" description="WD" evidence="3">
    <location>
        <begin position="276"/>
        <end position="318"/>
    </location>
</feature>
<dbReference type="KEGG" id="kaf:KAFR_0F01060"/>
<dbReference type="FunCoup" id="H2AWF2">
    <property type="interactions" value="946"/>
</dbReference>
<feature type="compositionally biased region" description="Polar residues" evidence="4">
    <location>
        <begin position="7"/>
        <end position="26"/>
    </location>
</feature>
<dbReference type="PROSITE" id="PS50082">
    <property type="entry name" value="WD_REPEATS_2"/>
    <property type="match status" value="3"/>
</dbReference>
<dbReference type="HOGENOM" id="CLU_013694_4_0_1"/>
<dbReference type="OrthoDB" id="1284551at2759"/>
<dbReference type="STRING" id="1071382.H2AWF2"/>
<proteinExistence type="predicted"/>
<dbReference type="Pfam" id="PF00400">
    <property type="entry name" value="WD40"/>
    <property type="match status" value="3"/>
</dbReference>
<dbReference type="InterPro" id="IPR045159">
    <property type="entry name" value="DCAF7-like"/>
</dbReference>
<dbReference type="InterPro" id="IPR015943">
    <property type="entry name" value="WD40/YVTN_repeat-like_dom_sf"/>
</dbReference>
<reference evidence="5 6" key="1">
    <citation type="journal article" date="2011" name="Proc. Natl. Acad. Sci. U.S.A.">
        <title>Evolutionary erosion of yeast sex chromosomes by mating-type switching accidents.</title>
        <authorList>
            <person name="Gordon J.L."/>
            <person name="Armisen D."/>
            <person name="Proux-Wera E."/>
            <person name="Oheigeartaigh S.S."/>
            <person name="Byrne K.P."/>
            <person name="Wolfe K.H."/>
        </authorList>
    </citation>
    <scope>NUCLEOTIDE SEQUENCE [LARGE SCALE GENOMIC DNA]</scope>
    <source>
        <strain evidence="6">ATCC 22294 / BCRC 22015 / CBS 2517 / CECT 1963 / NBRC 1671 / NRRL Y-8276</strain>
    </source>
</reference>
<evidence type="ECO:0000313" key="5">
    <source>
        <dbReference type="EMBL" id="CCF58702.1"/>
    </source>
</evidence>
<dbReference type="InterPro" id="IPR019775">
    <property type="entry name" value="WD40_repeat_CS"/>
</dbReference>
<dbReference type="PANTHER" id="PTHR19919">
    <property type="entry name" value="WD REPEAT CONTAINING PROTEIN"/>
    <property type="match status" value="1"/>
</dbReference>